<dbReference type="GO" id="GO:1904047">
    <property type="term" value="F:S-adenosyl-L-methionine binding"/>
    <property type="evidence" value="ECO:0007669"/>
    <property type="project" value="UniProtKB-UniRule"/>
</dbReference>
<evidence type="ECO:0000256" key="3">
    <source>
        <dbReference type="HAMAP-Rule" id="MF_01589"/>
    </source>
</evidence>
<evidence type="ECO:0000259" key="5">
    <source>
        <dbReference type="Pfam" id="PF13649"/>
    </source>
</evidence>
<dbReference type="InterPro" id="IPR005271">
    <property type="entry name" value="CmoA"/>
</dbReference>
<organism evidence="6 7">
    <name type="scientific">Aliikangiella coralliicola</name>
    <dbReference type="NCBI Taxonomy" id="2592383"/>
    <lineage>
        <taxon>Bacteria</taxon>
        <taxon>Pseudomonadati</taxon>
        <taxon>Pseudomonadota</taxon>
        <taxon>Gammaproteobacteria</taxon>
        <taxon>Oceanospirillales</taxon>
        <taxon>Pleioneaceae</taxon>
        <taxon>Aliikangiella</taxon>
    </lineage>
</organism>
<dbReference type="AlphaFoldDB" id="A0A545UDH1"/>
<sequence>MSDKTDNLFAKPKAALPFSFDESVAEVFPDMIKRSVPGYTEIINNISKFAGRFVTSNSNCYDLGCSLGAASLAMSAGIEKTGAKIIAVDNSSAMLERCRHHIDAFKHKTPIELQLGDVQKISIQNASMVALNFTLQFIAKEERLNLLENIYQGLNSGGLLLLSEKVSFSDDNIDDLLIELHHQFKKENGYSDLEISQKRNALENVLLPETLEHHINRLKSAGFSSVSCWMQNYNFVSIIAIK</sequence>
<evidence type="ECO:0000256" key="4">
    <source>
        <dbReference type="PIRSR" id="PIRSR006325-1"/>
    </source>
</evidence>
<feature type="binding site" evidence="3 4">
    <location>
        <begin position="64"/>
        <end position="66"/>
    </location>
    <ligand>
        <name>S-adenosyl-L-methionine</name>
        <dbReference type="ChEBI" id="CHEBI:59789"/>
    </ligand>
</feature>
<evidence type="ECO:0000256" key="1">
    <source>
        <dbReference type="ARBA" id="ARBA00022679"/>
    </source>
</evidence>
<dbReference type="CDD" id="cd02440">
    <property type="entry name" value="AdoMet_MTases"/>
    <property type="match status" value="1"/>
</dbReference>
<comment type="subunit">
    <text evidence="3">Homodimer.</text>
</comment>
<dbReference type="PANTHER" id="PTHR43861:SF2">
    <property type="entry name" value="CARBOXY-S-ADENOSYL-L-METHIONINE SYNTHASE"/>
    <property type="match status" value="1"/>
</dbReference>
<dbReference type="EMBL" id="VIKS01000007">
    <property type="protein sequence ID" value="TQV87516.1"/>
    <property type="molecule type" value="Genomic_DNA"/>
</dbReference>
<dbReference type="Pfam" id="PF13649">
    <property type="entry name" value="Methyltransf_25"/>
    <property type="match status" value="1"/>
</dbReference>
<feature type="binding site" evidence="3 4">
    <location>
        <position position="39"/>
    </location>
    <ligand>
        <name>S-adenosyl-L-methionine</name>
        <dbReference type="ChEBI" id="CHEBI:59789"/>
    </ligand>
</feature>
<name>A0A545UDH1_9GAMM</name>
<protein>
    <recommendedName>
        <fullName evidence="3">Carboxy-S-adenosyl-L-methionine synthase</fullName>
        <shortName evidence="3">Cx-SAM synthase</shortName>
        <ecNumber evidence="3">2.1.3.-</ecNumber>
    </recommendedName>
</protein>
<evidence type="ECO:0000313" key="6">
    <source>
        <dbReference type="EMBL" id="TQV87516.1"/>
    </source>
</evidence>
<dbReference type="GO" id="GO:0002098">
    <property type="term" value="P:tRNA wobble uridine modification"/>
    <property type="evidence" value="ECO:0007669"/>
    <property type="project" value="InterPro"/>
</dbReference>
<comment type="caution">
    <text evidence="6">The sequence shown here is derived from an EMBL/GenBank/DDBJ whole genome shotgun (WGS) entry which is preliminary data.</text>
</comment>
<dbReference type="HAMAP" id="MF_01589">
    <property type="entry name" value="Cx_SAM_synthase"/>
    <property type="match status" value="1"/>
</dbReference>
<dbReference type="NCBIfam" id="NF011995">
    <property type="entry name" value="PRK15451.1"/>
    <property type="match status" value="1"/>
</dbReference>
<keyword evidence="1 3" id="KW-0808">Transferase</keyword>
<dbReference type="RefSeq" id="WP_142893693.1">
    <property type="nucleotide sequence ID" value="NZ_ML660164.1"/>
</dbReference>
<dbReference type="OrthoDB" id="9779941at2"/>
<reference evidence="6 7" key="1">
    <citation type="submission" date="2019-07" db="EMBL/GenBank/DDBJ databases">
        <title>Draft genome for Aliikangiella sp. M105.</title>
        <authorList>
            <person name="Wang G."/>
        </authorList>
    </citation>
    <scope>NUCLEOTIDE SEQUENCE [LARGE SCALE GENOMIC DNA]</scope>
    <source>
        <strain evidence="6 7">M105</strain>
    </source>
</reference>
<feature type="binding site" evidence="3">
    <location>
        <position position="199"/>
    </location>
    <ligand>
        <name>S-adenosyl-L-methionine</name>
        <dbReference type="ChEBI" id="CHEBI:59789"/>
    </ligand>
</feature>
<evidence type="ECO:0000313" key="7">
    <source>
        <dbReference type="Proteomes" id="UP000315439"/>
    </source>
</evidence>
<dbReference type="InterPro" id="IPR041698">
    <property type="entry name" value="Methyltransf_25"/>
</dbReference>
<dbReference type="EC" id="2.1.3.-" evidence="3"/>
<feature type="domain" description="Methyltransferase" evidence="5">
    <location>
        <begin position="62"/>
        <end position="158"/>
    </location>
</feature>
<comment type="similarity">
    <text evidence="3">Belongs to the class I-like SAM-binding methyltransferase superfamily. Cx-SAM synthase family.</text>
</comment>
<feature type="binding site" evidence="3 4">
    <location>
        <position position="132"/>
    </location>
    <ligand>
        <name>S-adenosyl-L-methionine</name>
        <dbReference type="ChEBI" id="CHEBI:59789"/>
    </ligand>
</feature>
<dbReference type="Gene3D" id="3.40.50.150">
    <property type="entry name" value="Vaccinia Virus protein VP39"/>
    <property type="match status" value="1"/>
</dbReference>
<dbReference type="PIRSF" id="PIRSF006325">
    <property type="entry name" value="MeTrfase_bac"/>
    <property type="match status" value="1"/>
</dbReference>
<keyword evidence="2 3" id="KW-0949">S-adenosyl-L-methionine</keyword>
<dbReference type="GO" id="GO:0016743">
    <property type="term" value="F:carboxyl- or carbamoyltransferase activity"/>
    <property type="evidence" value="ECO:0007669"/>
    <property type="project" value="UniProtKB-UniRule"/>
</dbReference>
<dbReference type="SUPFAM" id="SSF53335">
    <property type="entry name" value="S-adenosyl-L-methionine-dependent methyltransferases"/>
    <property type="match status" value="1"/>
</dbReference>
<dbReference type="PANTHER" id="PTHR43861">
    <property type="entry name" value="TRANS-ACONITATE 2-METHYLTRANSFERASE-RELATED"/>
    <property type="match status" value="1"/>
</dbReference>
<accession>A0A545UDH1</accession>
<evidence type="ECO:0000256" key="2">
    <source>
        <dbReference type="ARBA" id="ARBA00022691"/>
    </source>
</evidence>
<comment type="catalytic activity">
    <reaction evidence="3">
        <text>prephenate + S-adenosyl-L-methionine = carboxy-S-adenosyl-L-methionine + 3-phenylpyruvate + H2O</text>
        <dbReference type="Rhea" id="RHEA:51692"/>
        <dbReference type="ChEBI" id="CHEBI:15377"/>
        <dbReference type="ChEBI" id="CHEBI:18005"/>
        <dbReference type="ChEBI" id="CHEBI:29934"/>
        <dbReference type="ChEBI" id="CHEBI:59789"/>
        <dbReference type="ChEBI" id="CHEBI:134278"/>
    </reaction>
</comment>
<proteinExistence type="inferred from homology"/>
<dbReference type="NCBIfam" id="TIGR00740">
    <property type="entry name" value="carboxy-S-adenosyl-L-methionine synthase CmoA"/>
    <property type="match status" value="1"/>
</dbReference>
<keyword evidence="7" id="KW-1185">Reference proteome</keyword>
<gene>
    <name evidence="3 6" type="primary">cmoA</name>
    <name evidence="6" type="ORF">FLL46_11620</name>
</gene>
<comment type="function">
    <text evidence="3">Catalyzes the conversion of S-adenosyl-L-methionine (SAM) to carboxy-S-adenosyl-L-methionine (Cx-SAM).</text>
</comment>
<feature type="binding site" evidence="3 4">
    <location>
        <begin position="89"/>
        <end position="90"/>
    </location>
    <ligand>
        <name>S-adenosyl-L-methionine</name>
        <dbReference type="ChEBI" id="CHEBI:59789"/>
    </ligand>
</feature>
<dbReference type="Proteomes" id="UP000315439">
    <property type="component" value="Unassembled WGS sequence"/>
</dbReference>
<feature type="binding site" evidence="3">
    <location>
        <begin position="117"/>
        <end position="118"/>
    </location>
    <ligand>
        <name>S-adenosyl-L-methionine</name>
        <dbReference type="ChEBI" id="CHEBI:59789"/>
    </ligand>
</feature>
<dbReference type="InterPro" id="IPR029063">
    <property type="entry name" value="SAM-dependent_MTases_sf"/>
</dbReference>